<organism evidence="1 2">
    <name type="scientific">Methylophilales bacterium HTCC2181</name>
    <dbReference type="NCBI Taxonomy" id="383631"/>
    <lineage>
        <taxon>Bacteria</taxon>
        <taxon>Pseudomonadati</taxon>
        <taxon>Pseudomonadota</taxon>
        <taxon>Betaproteobacteria</taxon>
        <taxon>Nitrosomonadales</taxon>
        <taxon>OM43 clade</taxon>
    </lineage>
</organism>
<dbReference type="OrthoDB" id="8592519at2"/>
<evidence type="ECO:0000313" key="2">
    <source>
        <dbReference type="Proteomes" id="UP000054262"/>
    </source>
</evidence>
<keyword evidence="2" id="KW-1185">Reference proteome</keyword>
<sequence>MHKLLLVLSFIPTIVWSDVIYEKLGFTDTQGREVVSLRIEGSIVVNDDREFMNALNDINQHNYRVQFDSVVLNSPGGNLYSAMKIGTAIRGNHLSTVVMPHDSCASACALILQGGVCKMASGDVGIHRTKFEEEAIPLDEVKLKVYKNRRSIEHYLKVAGASPHYIWLFNAIPNWEMKYLASFEKRDFGLFSATPEEMQYRLEIASQKLGQYKGDLLASLTERMFDLYPDATWDTSSYMYAYPSCSEQLFLEDNMTDHVGINIEPDPQDIFEIYQWDRGIENDEGTYVTTDKVPYKDGQSYYYNFYYFAKGKEVTYQERITMAAPTSWTSEEEGIDYAENTTPGYEVSDDKSTISVTKTIPNDGFMFGAWSLTKDDPKGPFKIDILFKDKVIQTFNYVVE</sequence>
<dbReference type="Proteomes" id="UP000054262">
    <property type="component" value="Unassembled WGS sequence"/>
</dbReference>
<dbReference type="InterPro" id="IPR029045">
    <property type="entry name" value="ClpP/crotonase-like_dom_sf"/>
</dbReference>
<dbReference type="SUPFAM" id="SSF52096">
    <property type="entry name" value="ClpP/crotonase"/>
    <property type="match status" value="1"/>
</dbReference>
<proteinExistence type="predicted"/>
<dbReference type="EMBL" id="AAUX01000001">
    <property type="protein sequence ID" value="EAV47478.1"/>
    <property type="molecule type" value="Genomic_DNA"/>
</dbReference>
<protein>
    <submittedName>
        <fullName evidence="1">Periplasmic protein-like</fullName>
    </submittedName>
</protein>
<dbReference type="Gene3D" id="3.90.226.10">
    <property type="entry name" value="2-enoyl-CoA Hydratase, Chain A, domain 1"/>
    <property type="match status" value="1"/>
</dbReference>
<reference evidence="1 2" key="1">
    <citation type="submission" date="2006-11" db="EMBL/GenBank/DDBJ databases">
        <authorList>
            <person name="Giovannoni S."/>
            <person name="Vergin K."/>
            <person name="Ferriera S."/>
            <person name="Johnson J."/>
            <person name="Kravitz S."/>
            <person name="Beeson K."/>
            <person name="Sutton G."/>
            <person name="Rogers Y.-H."/>
            <person name="Friedman R."/>
            <person name="Frazier M."/>
            <person name="Venter J.C."/>
        </authorList>
    </citation>
    <scope>NUCLEOTIDE SEQUENCE [LARGE SCALE GENOMIC DNA]</scope>
    <source>
        <strain evidence="1 2">HTCC2181</strain>
    </source>
</reference>
<gene>
    <name evidence="1" type="ORF">MB2181_05355</name>
</gene>
<evidence type="ECO:0000313" key="1">
    <source>
        <dbReference type="EMBL" id="EAV47478.1"/>
    </source>
</evidence>
<comment type="caution">
    <text evidence="1">The sequence shown here is derived from an EMBL/GenBank/DDBJ whole genome shotgun (WGS) entry which is preliminary data.</text>
</comment>
<accession>A0P7G8</accession>
<dbReference type="AlphaFoldDB" id="A0P7G8"/>
<name>A0P7G8_9PROT</name>